<evidence type="ECO:0000259" key="4">
    <source>
        <dbReference type="PROSITE" id="PS01124"/>
    </source>
</evidence>
<dbReference type="RefSeq" id="WP_243305858.1">
    <property type="nucleotide sequence ID" value="NZ_JALGBI010000001.1"/>
</dbReference>
<dbReference type="InterPro" id="IPR009057">
    <property type="entry name" value="Homeodomain-like_sf"/>
</dbReference>
<evidence type="ECO:0000313" key="6">
    <source>
        <dbReference type="Proteomes" id="UP001139447"/>
    </source>
</evidence>
<protein>
    <submittedName>
        <fullName evidence="5">AraC family transcriptional regulator</fullName>
    </submittedName>
</protein>
<comment type="caution">
    <text evidence="5">The sequence shown here is derived from an EMBL/GenBank/DDBJ whole genome shotgun (WGS) entry which is preliminary data.</text>
</comment>
<dbReference type="SUPFAM" id="SSF46689">
    <property type="entry name" value="Homeodomain-like"/>
    <property type="match status" value="1"/>
</dbReference>
<dbReference type="GO" id="GO:0000976">
    <property type="term" value="F:transcription cis-regulatory region binding"/>
    <property type="evidence" value="ECO:0007669"/>
    <property type="project" value="TreeGrafter"/>
</dbReference>
<dbReference type="Pfam" id="PF12625">
    <property type="entry name" value="Arabinose_bd"/>
    <property type="match status" value="1"/>
</dbReference>
<evidence type="ECO:0000256" key="2">
    <source>
        <dbReference type="ARBA" id="ARBA00023125"/>
    </source>
</evidence>
<dbReference type="Gene3D" id="1.10.10.60">
    <property type="entry name" value="Homeodomain-like"/>
    <property type="match status" value="1"/>
</dbReference>
<evidence type="ECO:0000313" key="5">
    <source>
        <dbReference type="EMBL" id="MCJ0763262.1"/>
    </source>
</evidence>
<dbReference type="InterPro" id="IPR032687">
    <property type="entry name" value="AraC-type_N"/>
</dbReference>
<reference evidence="5" key="1">
    <citation type="submission" date="2022-03" db="EMBL/GenBank/DDBJ databases">
        <authorList>
            <person name="Woo C.Y."/>
        </authorList>
    </citation>
    <scope>NUCLEOTIDE SEQUENCE</scope>
    <source>
        <strain evidence="5">CYS-02</strain>
    </source>
</reference>
<gene>
    <name evidence="5" type="ORF">MMF98_08575</name>
</gene>
<dbReference type="EMBL" id="JALGBI010000001">
    <property type="protein sequence ID" value="MCJ0763262.1"/>
    <property type="molecule type" value="Genomic_DNA"/>
</dbReference>
<evidence type="ECO:0000256" key="3">
    <source>
        <dbReference type="ARBA" id="ARBA00023163"/>
    </source>
</evidence>
<keyword evidence="2" id="KW-0238">DNA-binding</keyword>
<dbReference type="InterPro" id="IPR018060">
    <property type="entry name" value="HTH_AraC"/>
</dbReference>
<accession>A0A9X1VWP0</accession>
<keyword evidence="3" id="KW-0804">Transcription</keyword>
<sequence length="342" mass="38896">MERTSSSIWVKGVAEMFASQGIDLPRLFRAAKLDLQRLDQPDARFGAEQVSELWELAVAWSGNPALGMSRELTARYVNFDLVGYAMLSSPNLRTGLENLARYLALISDAATFEVVPERRHCWLVLGHVGNTRRVPRQRQEYGLLALLTMCLWLTRREVRALEADFIFPDPVDAHPYRAAFGCPVRFNQPATRMLLDGDDLEAPLPSRNPSMFALHERVIEERLSGLGNARTSYRVSEEIIRRLREGEPRREDVAGSLALTDRTLQRRLQAESTSFQQLLDEARRELARKYLAEDRYSLAEVADLLGFVDQSNFFRACKRWFGLPPGQYRRQLAGVTGTLPAQ</sequence>
<proteinExistence type="predicted"/>
<keyword evidence="1" id="KW-0805">Transcription regulation</keyword>
<organism evidence="5 6">
    <name type="scientific">Variovorax terrae</name>
    <dbReference type="NCBI Taxonomy" id="2923278"/>
    <lineage>
        <taxon>Bacteria</taxon>
        <taxon>Pseudomonadati</taxon>
        <taxon>Pseudomonadota</taxon>
        <taxon>Betaproteobacteria</taxon>
        <taxon>Burkholderiales</taxon>
        <taxon>Comamonadaceae</taxon>
        <taxon>Variovorax</taxon>
    </lineage>
</organism>
<dbReference type="Pfam" id="PF12833">
    <property type="entry name" value="HTH_18"/>
    <property type="match status" value="1"/>
</dbReference>
<dbReference type="PANTHER" id="PTHR47894:SF1">
    <property type="entry name" value="HTH-TYPE TRANSCRIPTIONAL REGULATOR VQSM"/>
    <property type="match status" value="1"/>
</dbReference>
<dbReference type="SMART" id="SM00342">
    <property type="entry name" value="HTH_ARAC"/>
    <property type="match status" value="1"/>
</dbReference>
<keyword evidence="6" id="KW-1185">Reference proteome</keyword>
<name>A0A9X1VWP0_9BURK</name>
<dbReference type="PANTHER" id="PTHR47894">
    <property type="entry name" value="HTH-TYPE TRANSCRIPTIONAL REGULATOR GADX"/>
    <property type="match status" value="1"/>
</dbReference>
<evidence type="ECO:0000256" key="1">
    <source>
        <dbReference type="ARBA" id="ARBA00023015"/>
    </source>
</evidence>
<dbReference type="GO" id="GO:0003700">
    <property type="term" value="F:DNA-binding transcription factor activity"/>
    <property type="evidence" value="ECO:0007669"/>
    <property type="project" value="InterPro"/>
</dbReference>
<dbReference type="GO" id="GO:0005829">
    <property type="term" value="C:cytosol"/>
    <property type="evidence" value="ECO:0007669"/>
    <property type="project" value="TreeGrafter"/>
</dbReference>
<dbReference type="Proteomes" id="UP001139447">
    <property type="component" value="Unassembled WGS sequence"/>
</dbReference>
<dbReference type="AlphaFoldDB" id="A0A9X1VWP0"/>
<dbReference type="PROSITE" id="PS01124">
    <property type="entry name" value="HTH_ARAC_FAMILY_2"/>
    <property type="match status" value="1"/>
</dbReference>
<feature type="domain" description="HTH araC/xylS-type" evidence="4">
    <location>
        <begin position="233"/>
        <end position="331"/>
    </location>
</feature>